<reference evidence="1 2" key="1">
    <citation type="journal article" date="2019" name="Int. J. Syst. Evol. Microbiol.">
        <title>The Global Catalogue of Microorganisms (GCM) 10K type strain sequencing project: providing services to taxonomists for standard genome sequencing and annotation.</title>
        <authorList>
            <consortium name="The Broad Institute Genomics Platform"/>
            <consortium name="The Broad Institute Genome Sequencing Center for Infectious Disease"/>
            <person name="Wu L."/>
            <person name="Ma J."/>
        </authorList>
    </citation>
    <scope>NUCLEOTIDE SEQUENCE [LARGE SCALE GENOMIC DNA]</scope>
    <source>
        <strain evidence="1 2">JCM 6242</strain>
    </source>
</reference>
<gene>
    <name evidence="1" type="ORF">GCM10010517_22700</name>
</gene>
<proteinExistence type="predicted"/>
<evidence type="ECO:0000313" key="2">
    <source>
        <dbReference type="Proteomes" id="UP001500831"/>
    </source>
</evidence>
<dbReference type="Proteomes" id="UP001500831">
    <property type="component" value="Unassembled WGS sequence"/>
</dbReference>
<sequence>MFGHDGPPYPIRLKILRCEDSTLVVRRRAQHPGKDPSSCVAYPENVCRGKRNGTVLVM</sequence>
<name>A0ABN3VVH4_9ACTN</name>
<keyword evidence="2" id="KW-1185">Reference proteome</keyword>
<protein>
    <submittedName>
        <fullName evidence="1">Uncharacterized protein</fullName>
    </submittedName>
</protein>
<accession>A0ABN3VVH4</accession>
<organism evidence="1 2">
    <name type="scientific">Streptosporangium fragile</name>
    <dbReference type="NCBI Taxonomy" id="46186"/>
    <lineage>
        <taxon>Bacteria</taxon>
        <taxon>Bacillati</taxon>
        <taxon>Actinomycetota</taxon>
        <taxon>Actinomycetes</taxon>
        <taxon>Streptosporangiales</taxon>
        <taxon>Streptosporangiaceae</taxon>
        <taxon>Streptosporangium</taxon>
    </lineage>
</organism>
<comment type="caution">
    <text evidence="1">The sequence shown here is derived from an EMBL/GenBank/DDBJ whole genome shotgun (WGS) entry which is preliminary data.</text>
</comment>
<dbReference type="EMBL" id="BAAAVI010000013">
    <property type="protein sequence ID" value="GAA2863607.1"/>
    <property type="molecule type" value="Genomic_DNA"/>
</dbReference>
<evidence type="ECO:0000313" key="1">
    <source>
        <dbReference type="EMBL" id="GAA2863607.1"/>
    </source>
</evidence>